<reference evidence="1 2" key="1">
    <citation type="submission" date="2024-05" db="EMBL/GenBank/DDBJ databases">
        <title>Three bacterial strains, DH-69, EH-24, and ECK-19 isolated from coastal sediments.</title>
        <authorList>
            <person name="Ye Y.-Q."/>
            <person name="Du Z.-J."/>
        </authorList>
    </citation>
    <scope>NUCLEOTIDE SEQUENCE [LARGE SCALE GENOMIC DNA]</scope>
    <source>
        <strain evidence="1 2">ECK-19</strain>
    </source>
</reference>
<dbReference type="EMBL" id="JBEHZE010000001">
    <property type="protein sequence ID" value="MEX6632711.1"/>
    <property type="molecule type" value="Genomic_DNA"/>
</dbReference>
<protein>
    <submittedName>
        <fullName evidence="1">DUF3088 family protein</fullName>
    </submittedName>
</protein>
<organism evidence="1 2">
    <name type="scientific">Hyphococcus lacteus</name>
    <dbReference type="NCBI Taxonomy" id="3143536"/>
    <lineage>
        <taxon>Bacteria</taxon>
        <taxon>Pseudomonadati</taxon>
        <taxon>Pseudomonadota</taxon>
        <taxon>Alphaproteobacteria</taxon>
        <taxon>Parvularculales</taxon>
        <taxon>Parvularculaceae</taxon>
        <taxon>Hyphococcus</taxon>
    </lineage>
</organism>
<dbReference type="Pfam" id="PF11287">
    <property type="entry name" value="DUF3088"/>
    <property type="match status" value="1"/>
</dbReference>
<dbReference type="RefSeq" id="WP_369312636.1">
    <property type="nucleotide sequence ID" value="NZ_JBEHZE010000001.1"/>
</dbReference>
<proteinExistence type="predicted"/>
<name>A0ABV3Z1Q5_9PROT</name>
<dbReference type="InterPro" id="IPR021439">
    <property type="entry name" value="DUF3088"/>
</dbReference>
<gene>
    <name evidence="1" type="ORF">ABFZ84_04045</name>
</gene>
<sequence length="114" mass="12897">MSRDILFLLPPGFSDNDRREFCPECAEIWGVLSYYPAIKEAIDIRYQPIDRPRLEMTGLFGDEHQNCPTLMLSDDADAGEVPIKTANGARLIDNARDIAKYFAHRYGTAFPRGS</sequence>
<dbReference type="Proteomes" id="UP001560685">
    <property type="component" value="Unassembled WGS sequence"/>
</dbReference>
<accession>A0ABV3Z1Q5</accession>
<comment type="caution">
    <text evidence="1">The sequence shown here is derived from an EMBL/GenBank/DDBJ whole genome shotgun (WGS) entry which is preliminary data.</text>
</comment>
<evidence type="ECO:0000313" key="2">
    <source>
        <dbReference type="Proteomes" id="UP001560685"/>
    </source>
</evidence>
<keyword evidence="2" id="KW-1185">Reference proteome</keyword>
<evidence type="ECO:0000313" key="1">
    <source>
        <dbReference type="EMBL" id="MEX6632711.1"/>
    </source>
</evidence>